<dbReference type="Proteomes" id="UP001165488">
    <property type="component" value="Unassembled WGS sequence"/>
</dbReference>
<dbReference type="InterPro" id="IPR050220">
    <property type="entry name" value="Type_II_DNA_Topoisomerases"/>
</dbReference>
<dbReference type="Gene3D" id="3.30.1360.40">
    <property type="match status" value="1"/>
</dbReference>
<dbReference type="Pfam" id="PF00521">
    <property type="entry name" value="DNA_topoisoIV"/>
    <property type="match status" value="1"/>
</dbReference>
<comment type="caution">
    <text evidence="10">The sequence shown here is derived from an EMBL/GenBank/DDBJ whole genome shotgun (WGS) entry which is preliminary data.</text>
</comment>
<keyword evidence="5 6" id="KW-0413">Isomerase</keyword>
<dbReference type="InterPro" id="IPR002205">
    <property type="entry name" value="Topo_IIA_dom_A"/>
</dbReference>
<evidence type="ECO:0000259" key="9">
    <source>
        <dbReference type="PROSITE" id="PS52040"/>
    </source>
</evidence>
<gene>
    <name evidence="10" type="ORF">MM236_16025</name>
</gene>
<dbReference type="NCBIfam" id="NF007209">
    <property type="entry name" value="PRK09631.1"/>
    <property type="match status" value="1"/>
</dbReference>
<evidence type="ECO:0000313" key="11">
    <source>
        <dbReference type="Proteomes" id="UP001165488"/>
    </source>
</evidence>
<dbReference type="RefSeq" id="WP_241276008.1">
    <property type="nucleotide sequence ID" value="NZ_JAKZGS010000016.1"/>
</dbReference>
<dbReference type="InterPro" id="IPR013757">
    <property type="entry name" value="Topo_IIA_A_a_sf"/>
</dbReference>
<dbReference type="Gene3D" id="3.90.199.10">
    <property type="entry name" value="Topoisomerase II, domain 5"/>
    <property type="match status" value="1"/>
</dbReference>
<dbReference type="EMBL" id="JAKZGS010000016">
    <property type="protein sequence ID" value="MCH7399512.1"/>
    <property type="molecule type" value="Genomic_DNA"/>
</dbReference>
<organism evidence="10 11">
    <name type="scientific">Belliella calami</name>
    <dbReference type="NCBI Taxonomy" id="2923436"/>
    <lineage>
        <taxon>Bacteria</taxon>
        <taxon>Pseudomonadati</taxon>
        <taxon>Bacteroidota</taxon>
        <taxon>Cytophagia</taxon>
        <taxon>Cytophagales</taxon>
        <taxon>Cyclobacteriaceae</taxon>
        <taxon>Belliella</taxon>
    </lineage>
</organism>
<feature type="coiled-coil region" evidence="7">
    <location>
        <begin position="426"/>
        <end position="453"/>
    </location>
</feature>
<protein>
    <submittedName>
        <fullName evidence="10">DNA gyrase/topoisomerase IV subunit A</fullName>
    </submittedName>
</protein>
<dbReference type="PANTHER" id="PTHR43493">
    <property type="entry name" value="DNA GYRASE/TOPOISOMERASE SUBUNIT A"/>
    <property type="match status" value="1"/>
</dbReference>
<feature type="region of interest" description="Disordered" evidence="8">
    <location>
        <begin position="829"/>
        <end position="878"/>
    </location>
</feature>
<feature type="domain" description="Topo IIA-type catalytic" evidence="9">
    <location>
        <begin position="43"/>
        <end position="450"/>
    </location>
</feature>
<dbReference type="InterPro" id="IPR013758">
    <property type="entry name" value="Topo_IIA_A/C_ab"/>
</dbReference>
<reference evidence="10" key="1">
    <citation type="submission" date="2022-03" db="EMBL/GenBank/DDBJ databases">
        <title>De novo assembled genomes of Belliella spp. (Cyclobacteriaceae) strains.</title>
        <authorList>
            <person name="Szabo A."/>
            <person name="Korponai K."/>
            <person name="Felfoldi T."/>
        </authorList>
    </citation>
    <scope>NUCLEOTIDE SEQUENCE</scope>
    <source>
        <strain evidence="10">DSM 107340</strain>
    </source>
</reference>
<evidence type="ECO:0000256" key="2">
    <source>
        <dbReference type="ARBA" id="ARBA00008263"/>
    </source>
</evidence>
<keyword evidence="3 6" id="KW-0799">Topoisomerase</keyword>
<keyword evidence="4 6" id="KW-0238">DNA-binding</keyword>
<dbReference type="Gene3D" id="1.10.268.10">
    <property type="entry name" value="Topoisomerase, domain 3"/>
    <property type="match status" value="1"/>
</dbReference>
<feature type="active site" description="O-(5'-phospho-DNA)-tyrosine intermediate" evidence="6">
    <location>
        <position position="124"/>
    </location>
</feature>
<sequence length="878" mass="99849">MSDQINDKPEDKEGGLHESIPVTGMYKEWFLDYASYVILERAVPAIEDGLKPVQRRILHSMKEMDDGRFNKVANIIGQSMQYHPHGDQSIGDAIVNLGQKELLIETQGNWGDIRTGDGAAASRYIEARLSKFALEVVFNPQTTEWQLSYDGRKKEPVTLPVKFPLLLAQGVEGIAVGLSTKILPHNFIELINGSIQILQGERPYLLPDFPTGGLADFSEYNEGQRGGRVKVRARIEEGDNKTLLIKDIPFGTTTNSLIESIIKANDKGKIKIKKVVDNTAKDVEIQIQLAPGQSPDMTIDALYAFTDCEVSISPNACVIIKDKPVFLSVNDILQYNTKQTKELLKRELEIRKAELMEKLLFSSLEKIFIENRIYRDIEECETWDGVIQTIDKGLDPFKPDFYRDITTEDIIRLTEIKIKRISKFDAFKADELMRKLEEELKEVNYNLKHLTDYAIKYYENLLTKYGKGRERKTEIRTFDQIEATVVAANNAKLYVNRADGFVGYGLKKDEFVCDCSDLDDIIVFRKDGKCIVSRIQEKGFVGKDILHVAVFRKGDERMVYNLIYLDGVTGRAMVKRFQVLAVTRDREYELTKGTKGSKVLYFTANPNGEAEIVTIYLTQGAKARVKVFDFDFSSIEIKGRGAGGNIMTRYPIRKIQLKMEGVSTLGGLDIYFDKSVGRLNTDQRGVLIGNFLGEDRIVVFYKNGEYELTTFELTNRYEAQNVLLIEKFDAQKVVSAIYFDGISKTYFVKRFLIETSTINKKFSFISDHKQSYLKIISTDKQPQVKAKLQKGKEVEENEYDLDMLIDVKGWKSVGNKFSSHQVLEMELIQPKKAPEPEVDDHENPDDQSDSDDADDSLEIGSTIDLNIKKDDEEQLGLF</sequence>
<dbReference type="PANTHER" id="PTHR43493:SF5">
    <property type="entry name" value="DNA GYRASE SUBUNIT A, CHLOROPLASTIC_MITOCHONDRIAL"/>
    <property type="match status" value="1"/>
</dbReference>
<dbReference type="PROSITE" id="PS52040">
    <property type="entry name" value="TOPO_IIA"/>
    <property type="match status" value="1"/>
</dbReference>
<feature type="compositionally biased region" description="Acidic residues" evidence="8">
    <location>
        <begin position="836"/>
        <end position="857"/>
    </location>
</feature>
<dbReference type="SUPFAM" id="SSF56719">
    <property type="entry name" value="Type II DNA topoisomerase"/>
    <property type="match status" value="1"/>
</dbReference>
<evidence type="ECO:0000256" key="3">
    <source>
        <dbReference type="ARBA" id="ARBA00023029"/>
    </source>
</evidence>
<evidence type="ECO:0000256" key="5">
    <source>
        <dbReference type="ARBA" id="ARBA00023235"/>
    </source>
</evidence>
<evidence type="ECO:0000256" key="7">
    <source>
        <dbReference type="SAM" id="Coils"/>
    </source>
</evidence>
<evidence type="ECO:0000256" key="1">
    <source>
        <dbReference type="ARBA" id="ARBA00000185"/>
    </source>
</evidence>
<comment type="catalytic activity">
    <reaction evidence="1 6">
        <text>ATP-dependent breakage, passage and rejoining of double-stranded DNA.</text>
        <dbReference type="EC" id="5.6.2.2"/>
    </reaction>
</comment>
<dbReference type="SMART" id="SM00434">
    <property type="entry name" value="TOP4c"/>
    <property type="match status" value="1"/>
</dbReference>
<dbReference type="NCBIfam" id="NF009397">
    <property type="entry name" value="PRK12758.1"/>
    <property type="match status" value="1"/>
</dbReference>
<evidence type="ECO:0000256" key="4">
    <source>
        <dbReference type="ARBA" id="ARBA00023125"/>
    </source>
</evidence>
<keyword evidence="7" id="KW-0175">Coiled coil</keyword>
<evidence type="ECO:0000256" key="6">
    <source>
        <dbReference type="PROSITE-ProRule" id="PRU01384"/>
    </source>
</evidence>
<dbReference type="InterPro" id="IPR013760">
    <property type="entry name" value="Topo_IIA-like_dom_sf"/>
</dbReference>
<accession>A0ABS9USB5</accession>
<proteinExistence type="inferred from homology"/>
<name>A0ABS9USB5_9BACT</name>
<keyword evidence="11" id="KW-1185">Reference proteome</keyword>
<comment type="similarity">
    <text evidence="2">Belongs to the type II topoisomerase GyrA/ParC subunit family.</text>
</comment>
<evidence type="ECO:0000313" key="10">
    <source>
        <dbReference type="EMBL" id="MCH7399512.1"/>
    </source>
</evidence>
<evidence type="ECO:0000256" key="8">
    <source>
        <dbReference type="SAM" id="MobiDB-lite"/>
    </source>
</evidence>